<dbReference type="AlphaFoldDB" id="A0A166EHH5"/>
<feature type="compositionally biased region" description="Basic and acidic residues" evidence="1">
    <location>
        <begin position="213"/>
        <end position="236"/>
    </location>
</feature>
<organism evidence="2">
    <name type="scientific">Daucus carota subsp. sativus</name>
    <name type="common">Carrot</name>
    <dbReference type="NCBI Taxonomy" id="79200"/>
    <lineage>
        <taxon>Eukaryota</taxon>
        <taxon>Viridiplantae</taxon>
        <taxon>Streptophyta</taxon>
        <taxon>Embryophyta</taxon>
        <taxon>Tracheophyta</taxon>
        <taxon>Spermatophyta</taxon>
        <taxon>Magnoliopsida</taxon>
        <taxon>eudicotyledons</taxon>
        <taxon>Gunneridae</taxon>
        <taxon>Pentapetalae</taxon>
        <taxon>asterids</taxon>
        <taxon>campanulids</taxon>
        <taxon>Apiales</taxon>
        <taxon>Apiaceae</taxon>
        <taxon>Apioideae</taxon>
        <taxon>Scandiceae</taxon>
        <taxon>Daucinae</taxon>
        <taxon>Daucus</taxon>
        <taxon>Daucus sect. Daucus</taxon>
    </lineage>
</organism>
<evidence type="ECO:0000313" key="4">
    <source>
        <dbReference type="Proteomes" id="UP000077755"/>
    </source>
</evidence>
<dbReference type="OrthoDB" id="1898655at2759"/>
<feature type="region of interest" description="Disordered" evidence="1">
    <location>
        <begin position="103"/>
        <end position="148"/>
    </location>
</feature>
<dbReference type="PANTHER" id="PTHR31390:SF4">
    <property type="entry name" value="DUF3527 DOMAIN-CONTAINING PROTEIN"/>
    <property type="match status" value="1"/>
</dbReference>
<feature type="region of interest" description="Disordered" evidence="1">
    <location>
        <begin position="282"/>
        <end position="301"/>
    </location>
</feature>
<gene>
    <name evidence="2" type="ORF">DCAR_007411</name>
    <name evidence="3" type="ORF">DCAR_0208363</name>
</gene>
<dbReference type="EMBL" id="LNRQ01000002">
    <property type="protein sequence ID" value="KZN06574.1"/>
    <property type="molecule type" value="Genomic_DNA"/>
</dbReference>
<feature type="compositionally biased region" description="Basic and acidic residues" evidence="1">
    <location>
        <begin position="15"/>
        <end position="25"/>
    </location>
</feature>
<accession>A0A166EHH5</accession>
<sequence length="867" mass="96354">MDSPCSSSGSNSAKLQKEYTTEKRNSSYVDLPAEVKKDATMKPSSSGIHQRQQGRSKGLQKDELVKYMSRLPNYLEKGEKVKAKPLNLGVLDWHTLENWQNHHTQRPSSRCSTSRSITSSSLWTDGTSNKYGRGDGTCSPSGQKEHRPLRSYLNISPIEGHSTHVESSARNATDYADSNAISTYPSGRQQNIPAESVFPTKFSELKLKECRRENLDSSDISKTRSSRDFKNDKDLQSSKGKLKVQGDVSTKESEKLQNHYCDSIDHAFPNTYKDVILPMPKDSTETDHSRPFNLTRKSQELEDSSATRSDVFYMDEVYSSELNPSISNSCGITHEIDGRDEPDMEQKFSCSPSCANKSVRQATNKILEEKQSLMPINLASTKTSTVLGMKSAKSESEVRNLSPSRRVSFTLNSIKRSCKSRISSDIPQLRSENVTARAALEIADPFLCPSDATCNQYNAARTEHSSALKRLLTPLLKTKVANFKLVDQSQKKSTSTPRISASFDEQGELSSVHPLKEKLDMTNLRAAKLDRTRCDKVRGSSTLQAYVQVSSKDDLPVFTFAVDNNSDILAATLRKFSSRKNDGSWIYTFFSIQDTTRKSGGWLNQGSKGKDFVPNVVAQMKVSDLAFSNIGEHPSVDQWSTREFVLYGVDLKYQICDTQANDELAAIVVKFPRNIVTCLENSTKNVRSSSYSSDLQEDRFSIESQELFSTTVLLPGGNHGLPSKGEPSPLIERWLSGGQCDCGGWDLGCKVKVFGNNNNKNQKPTGQFELFSQPREEAQQPTPFFTLSSLKNGIFSVEFSSKLSALQAFSICVAVFDSTIPSELQQASNVFEEKLQDDCGLRIPKLVGVHVPARFVSQPPHSPVGRV</sequence>
<evidence type="ECO:0000313" key="3">
    <source>
        <dbReference type="EMBL" id="WOG89127.1"/>
    </source>
</evidence>
<evidence type="ECO:0008006" key="5">
    <source>
        <dbReference type="Google" id="ProtNLM"/>
    </source>
</evidence>
<dbReference type="OMA" id="RLEKWQY"/>
<dbReference type="InterPro" id="IPR021916">
    <property type="entry name" value="DUF3527"/>
</dbReference>
<name>A0A166EHH5_DAUCS</name>
<reference evidence="3" key="2">
    <citation type="submission" date="2022-03" db="EMBL/GenBank/DDBJ databases">
        <title>Draft title - Genomic analysis of global carrot germplasm unveils the trajectory of domestication and the origin of high carotenoid orange carrot.</title>
        <authorList>
            <person name="Iorizzo M."/>
            <person name="Ellison S."/>
            <person name="Senalik D."/>
            <person name="Macko-Podgorni A."/>
            <person name="Grzebelus D."/>
            <person name="Bostan H."/>
            <person name="Rolling W."/>
            <person name="Curaba J."/>
            <person name="Simon P."/>
        </authorList>
    </citation>
    <scope>NUCLEOTIDE SEQUENCE</scope>
    <source>
        <tissue evidence="3">Leaf</tissue>
    </source>
</reference>
<dbReference type="Pfam" id="PF12043">
    <property type="entry name" value="DUF3527"/>
    <property type="match status" value="2"/>
</dbReference>
<feature type="compositionally biased region" description="Polar residues" evidence="1">
    <location>
        <begin position="42"/>
        <end position="55"/>
    </location>
</feature>
<dbReference type="EMBL" id="CP093344">
    <property type="protein sequence ID" value="WOG89127.1"/>
    <property type="molecule type" value="Genomic_DNA"/>
</dbReference>
<feature type="region of interest" description="Disordered" evidence="1">
    <location>
        <begin position="1"/>
        <end position="62"/>
    </location>
</feature>
<evidence type="ECO:0000256" key="1">
    <source>
        <dbReference type="SAM" id="MobiDB-lite"/>
    </source>
</evidence>
<protein>
    <recommendedName>
        <fullName evidence="5">DUF3527 domain-containing protein</fullName>
    </recommendedName>
</protein>
<reference evidence="2" key="1">
    <citation type="journal article" date="2016" name="Nat. Genet.">
        <title>A high-quality carrot genome assembly provides new insights into carotenoid accumulation and asterid genome evolution.</title>
        <authorList>
            <person name="Iorizzo M."/>
            <person name="Ellison S."/>
            <person name="Senalik D."/>
            <person name="Zeng P."/>
            <person name="Satapoomin P."/>
            <person name="Huang J."/>
            <person name="Bowman M."/>
            <person name="Iovene M."/>
            <person name="Sanseverino W."/>
            <person name="Cavagnaro P."/>
            <person name="Yildiz M."/>
            <person name="Macko-Podgorni A."/>
            <person name="Moranska E."/>
            <person name="Grzebelus E."/>
            <person name="Grzebelus D."/>
            <person name="Ashrafi H."/>
            <person name="Zheng Z."/>
            <person name="Cheng S."/>
            <person name="Spooner D."/>
            <person name="Van Deynze A."/>
            <person name="Simon P."/>
        </authorList>
    </citation>
    <scope>NUCLEOTIDE SEQUENCE [LARGE SCALE GENOMIC DNA]</scope>
    <source>
        <tissue evidence="2">Leaf</tissue>
    </source>
</reference>
<dbReference type="Gramene" id="KZN06574">
    <property type="protein sequence ID" value="KZN06574"/>
    <property type="gene ID" value="DCAR_007411"/>
</dbReference>
<feature type="compositionally biased region" description="Low complexity" evidence="1">
    <location>
        <begin position="106"/>
        <end position="121"/>
    </location>
</feature>
<feature type="compositionally biased region" description="Polar residues" evidence="1">
    <location>
        <begin position="1"/>
        <end position="14"/>
    </location>
</feature>
<dbReference type="STRING" id="79200.A0A166EHH5"/>
<keyword evidence="4" id="KW-1185">Reference proteome</keyword>
<dbReference type="Proteomes" id="UP000077755">
    <property type="component" value="Chromosome 2"/>
</dbReference>
<dbReference type="KEGG" id="dcr:108209718"/>
<proteinExistence type="predicted"/>
<dbReference type="PANTHER" id="PTHR31390">
    <property type="entry name" value="EXPRESSED PROTEIN"/>
    <property type="match status" value="1"/>
</dbReference>
<feature type="region of interest" description="Disordered" evidence="1">
    <location>
        <begin position="213"/>
        <end position="254"/>
    </location>
</feature>
<evidence type="ECO:0000313" key="2">
    <source>
        <dbReference type="EMBL" id="KZN06574.1"/>
    </source>
</evidence>